<keyword evidence="1" id="KW-0472">Membrane</keyword>
<feature type="transmembrane region" description="Helical" evidence="1">
    <location>
        <begin position="44"/>
        <end position="63"/>
    </location>
</feature>
<organism evidence="3 4">
    <name type="scientific">Deferribacter autotrophicus</name>
    <dbReference type="NCBI Taxonomy" id="500465"/>
    <lineage>
        <taxon>Bacteria</taxon>
        <taxon>Pseudomonadati</taxon>
        <taxon>Deferribacterota</taxon>
        <taxon>Deferribacteres</taxon>
        <taxon>Deferribacterales</taxon>
        <taxon>Deferribacteraceae</taxon>
        <taxon>Deferribacter</taxon>
    </lineage>
</organism>
<feature type="transmembrane region" description="Helical" evidence="1">
    <location>
        <begin position="20"/>
        <end position="38"/>
    </location>
</feature>
<protein>
    <submittedName>
        <fullName evidence="3">DUF2062 domain-containing protein</fullName>
    </submittedName>
</protein>
<dbReference type="EMBL" id="VFJB01000004">
    <property type="protein sequence ID" value="KAA0258406.1"/>
    <property type="molecule type" value="Genomic_DNA"/>
</dbReference>
<proteinExistence type="predicted"/>
<dbReference type="AlphaFoldDB" id="A0A5A8F4G7"/>
<feature type="domain" description="DUF2062" evidence="2">
    <location>
        <begin position="3"/>
        <end position="141"/>
    </location>
</feature>
<keyword evidence="4" id="KW-1185">Reference proteome</keyword>
<dbReference type="Pfam" id="PF09835">
    <property type="entry name" value="DUF2062"/>
    <property type="match status" value="1"/>
</dbReference>
<evidence type="ECO:0000256" key="1">
    <source>
        <dbReference type="SAM" id="Phobius"/>
    </source>
</evidence>
<name>A0A5A8F4G7_9BACT</name>
<comment type="caution">
    <text evidence="3">The sequence shown here is derived from an EMBL/GenBank/DDBJ whole genome shotgun (WGS) entry which is preliminary data.</text>
</comment>
<reference evidence="3 4" key="1">
    <citation type="submission" date="2019-06" db="EMBL/GenBank/DDBJ databases">
        <title>Genomic insights into carbon and energy metabolism of Deferribacter autotrophicus revealed new metabolic traits in the phylum Deferribacteres.</title>
        <authorList>
            <person name="Slobodkin A.I."/>
            <person name="Slobodkina G.B."/>
            <person name="Allioux M."/>
            <person name="Alain K."/>
            <person name="Jebbar M."/>
            <person name="Shadrin V."/>
            <person name="Kublanov I.V."/>
            <person name="Toshchakov S.V."/>
            <person name="Bonch-Osmolovskaya E.A."/>
        </authorList>
    </citation>
    <scope>NUCLEOTIDE SEQUENCE [LARGE SCALE GENOMIC DNA]</scope>
    <source>
        <strain evidence="3 4">SL50</strain>
    </source>
</reference>
<evidence type="ECO:0000259" key="2">
    <source>
        <dbReference type="Pfam" id="PF09835"/>
    </source>
</evidence>
<dbReference type="PANTHER" id="PTHR40547">
    <property type="entry name" value="SLL0298 PROTEIN"/>
    <property type="match status" value="1"/>
</dbReference>
<sequence>MKLRDKLKKLLEIDRSANVVALSAAIGTFIGISPYFGLHTVLGIVVSYVFNLPIYPVILGVYITNPITILFIYAFCYKVGLILTDIKVNISIDWKHLTFHDMFNNVKEIFIPFFVGTHVVGIVAAFIVYICVFYIVKKYRR</sequence>
<dbReference type="Proteomes" id="UP000322876">
    <property type="component" value="Unassembled WGS sequence"/>
</dbReference>
<evidence type="ECO:0000313" key="3">
    <source>
        <dbReference type="EMBL" id="KAA0258406.1"/>
    </source>
</evidence>
<feature type="transmembrane region" description="Helical" evidence="1">
    <location>
        <begin position="110"/>
        <end position="136"/>
    </location>
</feature>
<feature type="transmembrane region" description="Helical" evidence="1">
    <location>
        <begin position="70"/>
        <end position="90"/>
    </location>
</feature>
<dbReference type="RefSeq" id="WP_149265963.1">
    <property type="nucleotide sequence ID" value="NZ_VFJB01000004.1"/>
</dbReference>
<dbReference type="OrthoDB" id="9794343at2"/>
<accession>A0A5A8F4G7</accession>
<keyword evidence="1" id="KW-1133">Transmembrane helix</keyword>
<dbReference type="InterPro" id="IPR018639">
    <property type="entry name" value="DUF2062"/>
</dbReference>
<gene>
    <name evidence="3" type="ORF">FHQ18_04405</name>
</gene>
<keyword evidence="1" id="KW-0812">Transmembrane</keyword>
<evidence type="ECO:0000313" key="4">
    <source>
        <dbReference type="Proteomes" id="UP000322876"/>
    </source>
</evidence>
<dbReference type="PANTHER" id="PTHR40547:SF1">
    <property type="entry name" value="SLL0298 PROTEIN"/>
    <property type="match status" value="1"/>
</dbReference>